<keyword evidence="1" id="KW-0812">Transmembrane</keyword>
<keyword evidence="1" id="KW-0472">Membrane</keyword>
<dbReference type="EMBL" id="CAOJ01001594">
    <property type="protein sequence ID" value="CCO27166.1"/>
    <property type="molecule type" value="Genomic_DNA"/>
</dbReference>
<proteinExistence type="predicted"/>
<feature type="transmembrane region" description="Helical" evidence="1">
    <location>
        <begin position="99"/>
        <end position="117"/>
    </location>
</feature>
<organism evidence="2 3">
    <name type="scientific">Thanatephorus cucumeris (strain AG1-IB / isolate 7/3/14)</name>
    <name type="common">Lettuce bottom rot fungus</name>
    <name type="synonym">Rhizoctonia solani</name>
    <dbReference type="NCBI Taxonomy" id="1108050"/>
    <lineage>
        <taxon>Eukaryota</taxon>
        <taxon>Fungi</taxon>
        <taxon>Dikarya</taxon>
        <taxon>Basidiomycota</taxon>
        <taxon>Agaricomycotina</taxon>
        <taxon>Agaricomycetes</taxon>
        <taxon>Cantharellales</taxon>
        <taxon>Ceratobasidiaceae</taxon>
        <taxon>Rhizoctonia</taxon>
        <taxon>Rhizoctonia solani AG-1</taxon>
    </lineage>
</organism>
<gene>
    <name evidence="2" type="ORF">BN14_01201</name>
</gene>
<accession>M5BKE2</accession>
<dbReference type="SUPFAM" id="SSF103473">
    <property type="entry name" value="MFS general substrate transporter"/>
    <property type="match status" value="1"/>
</dbReference>
<protein>
    <submittedName>
        <fullName evidence="2">Uncharacterized protein</fullName>
    </submittedName>
</protein>
<reference evidence="2 3" key="1">
    <citation type="journal article" date="2013" name="J. Biotechnol.">
        <title>Establishment and interpretation of the genome sequence of the phytopathogenic fungus Rhizoctonia solani AG1-IB isolate 7/3/14.</title>
        <authorList>
            <person name="Wibberg D.W."/>
            <person name="Jelonek L.J."/>
            <person name="Rupp O.R."/>
            <person name="Hennig M.H."/>
            <person name="Eikmeyer F.E."/>
            <person name="Goesmann A.G."/>
            <person name="Hartmann A.H."/>
            <person name="Borriss R.B."/>
            <person name="Grosch R.G."/>
            <person name="Puehler A.P."/>
            <person name="Schlueter A.S."/>
        </authorList>
    </citation>
    <scope>NUCLEOTIDE SEQUENCE [LARGE SCALE GENOMIC DNA]</scope>
    <source>
        <strain evidence="3">AG1-IB / isolate 7/3/14</strain>
    </source>
</reference>
<dbReference type="Proteomes" id="UP000012065">
    <property type="component" value="Unassembled WGS sequence"/>
</dbReference>
<dbReference type="HOGENOM" id="CLU_1705450_0_0_1"/>
<name>M5BKE2_THACB</name>
<dbReference type="InterPro" id="IPR036259">
    <property type="entry name" value="MFS_trans_sf"/>
</dbReference>
<sequence>MYDRKYFPAPSPPTKGLWHRFETLVGITGIKMYKYRVPFSTAVCRPFATLLDPRILLACIFMGITFGWTIGINVTLVIFLQNPAPLGYGMNSDQSSAMYLTPIVAALLGELVGHWLNDFIAKQYIKRHQAHIRHYAHSYFDVCVLLGPAPRPAR</sequence>
<feature type="transmembrane region" description="Helical" evidence="1">
    <location>
        <begin position="55"/>
        <end position="79"/>
    </location>
</feature>
<keyword evidence="1" id="KW-1133">Transmembrane helix</keyword>
<evidence type="ECO:0000313" key="2">
    <source>
        <dbReference type="EMBL" id="CCO27166.1"/>
    </source>
</evidence>
<evidence type="ECO:0000256" key="1">
    <source>
        <dbReference type="SAM" id="Phobius"/>
    </source>
</evidence>
<dbReference type="AlphaFoldDB" id="M5BKE2"/>
<evidence type="ECO:0000313" key="3">
    <source>
        <dbReference type="Proteomes" id="UP000012065"/>
    </source>
</evidence>
<comment type="caution">
    <text evidence="2">The sequence shown here is derived from an EMBL/GenBank/DDBJ whole genome shotgun (WGS) entry which is preliminary data.</text>
</comment>